<comment type="caution">
    <text evidence="7">The sequence shown here is derived from an EMBL/GenBank/DDBJ whole genome shotgun (WGS) entry which is preliminary data.</text>
</comment>
<evidence type="ECO:0000256" key="3">
    <source>
        <dbReference type="ARBA" id="ARBA00022898"/>
    </source>
</evidence>
<dbReference type="InterPro" id="IPR004450">
    <property type="entry name" value="Thr_synthase-like"/>
</dbReference>
<dbReference type="PANTHER" id="PTHR48078">
    <property type="entry name" value="THREONINE DEHYDRATASE, MITOCHONDRIAL-RELATED"/>
    <property type="match status" value="1"/>
</dbReference>
<keyword evidence="8" id="KW-1185">Reference proteome</keyword>
<comment type="similarity">
    <text evidence="2">Belongs to the threonine synthase family.</text>
</comment>
<evidence type="ECO:0000313" key="7">
    <source>
        <dbReference type="EMBL" id="MCZ8511449.1"/>
    </source>
</evidence>
<dbReference type="RefSeq" id="WP_269879844.1">
    <property type="nucleotide sequence ID" value="NZ_JAQAGZ010000002.1"/>
</dbReference>
<evidence type="ECO:0000313" key="8">
    <source>
        <dbReference type="Proteomes" id="UP001527882"/>
    </source>
</evidence>
<evidence type="ECO:0000256" key="4">
    <source>
        <dbReference type="ARBA" id="ARBA00023239"/>
    </source>
</evidence>
<dbReference type="Gene3D" id="2.20.28.10">
    <property type="match status" value="1"/>
</dbReference>
<dbReference type="InterPro" id="IPR001926">
    <property type="entry name" value="TrpB-like_PALP"/>
</dbReference>
<dbReference type="InterPro" id="IPR036052">
    <property type="entry name" value="TrpB-like_PALP_sf"/>
</dbReference>
<dbReference type="NCBIfam" id="TIGR00260">
    <property type="entry name" value="thrC"/>
    <property type="match status" value="1"/>
</dbReference>
<evidence type="ECO:0000256" key="5">
    <source>
        <dbReference type="NCBIfam" id="TIGR00260"/>
    </source>
</evidence>
<gene>
    <name evidence="7" type="ORF">O9H85_03155</name>
</gene>
<dbReference type="InterPro" id="IPR050147">
    <property type="entry name" value="Ser/Thr_Dehydratase"/>
</dbReference>
<feature type="domain" description="Tryptophan synthase beta chain-like PALP" evidence="6">
    <location>
        <begin position="75"/>
        <end position="381"/>
    </location>
</feature>
<accession>A0ABT4Q3L1</accession>
<name>A0ABT4Q3L1_9BACL</name>
<evidence type="ECO:0000256" key="1">
    <source>
        <dbReference type="ARBA" id="ARBA00001933"/>
    </source>
</evidence>
<dbReference type="EC" id="4.2.3.1" evidence="5"/>
<keyword evidence="4 7" id="KW-0456">Lyase</keyword>
<proteinExistence type="inferred from homology"/>
<evidence type="ECO:0000256" key="2">
    <source>
        <dbReference type="ARBA" id="ARBA00005517"/>
    </source>
</evidence>
<dbReference type="PANTHER" id="PTHR48078:SF6">
    <property type="entry name" value="L-THREONINE DEHYDRATASE CATABOLIC TDCB"/>
    <property type="match status" value="1"/>
</dbReference>
<reference evidence="7 8" key="1">
    <citation type="submission" date="2022-12" db="EMBL/GenBank/DDBJ databases">
        <title>Draft genome sequence of Paenibacillus sp. dW9.</title>
        <authorList>
            <person name="Choi E.-W."/>
            <person name="Kim D.-U."/>
        </authorList>
    </citation>
    <scope>NUCLEOTIDE SEQUENCE [LARGE SCALE GENOMIC DNA]</scope>
    <source>
        <strain evidence="8">dW9</strain>
    </source>
</reference>
<evidence type="ECO:0000259" key="6">
    <source>
        <dbReference type="Pfam" id="PF00291"/>
    </source>
</evidence>
<dbReference type="Proteomes" id="UP001527882">
    <property type="component" value="Unassembled WGS sequence"/>
</dbReference>
<dbReference type="Pfam" id="PF00291">
    <property type="entry name" value="PALP"/>
    <property type="match status" value="1"/>
</dbReference>
<keyword evidence="3" id="KW-0663">Pyridoxal phosphate</keyword>
<dbReference type="CDD" id="cd01563">
    <property type="entry name" value="Thr-synth_1"/>
    <property type="match status" value="1"/>
</dbReference>
<sequence>MLWSYAMEYECDGCHHHFELLQPVNTCPDCGGLLEIQYDMPGMKRDLSPALFSGRERSIWRWHEFYPISAPGCVVTLGEGGTPLIKSVHAAKELGLTELYFKNDTLLPTGSFKDRGFSLAVSFAKQLGLTRGLTYSSGNAGASFAAYASRAGIHATVLVEYLANPLKKALIAFYGAHTATLYFKSMDEITFMLEKAVKELGLYQFVNFINPARHEAMKSYAYEIAEELGWCAPDVMVHPVGTGGGIWGAWKGYRELYELGWTKAKPRMVAVQPEATAPIPRAFQAGKQRADRHGDPTKTIAQSIAADSQIQGGKRVLKAVYDSGGFAAAVSDDEIIEAMKLLGKDGICAEPASAAGLAAVRQAVRQGTIRKDDRVVCVITGSGLKQAYLVQENIPETNLQLEASYEDLQRLLTSLWG</sequence>
<dbReference type="Gene3D" id="3.40.50.1100">
    <property type="match status" value="2"/>
</dbReference>
<dbReference type="NCBIfam" id="NF006050">
    <property type="entry name" value="PRK08197.1"/>
    <property type="match status" value="1"/>
</dbReference>
<comment type="cofactor">
    <cofactor evidence="1">
        <name>pyridoxal 5'-phosphate</name>
        <dbReference type="ChEBI" id="CHEBI:597326"/>
    </cofactor>
</comment>
<dbReference type="SUPFAM" id="SSF53686">
    <property type="entry name" value="Tryptophan synthase beta subunit-like PLP-dependent enzymes"/>
    <property type="match status" value="1"/>
</dbReference>
<organism evidence="7 8">
    <name type="scientific">Paenibacillus gyeongsangnamensis</name>
    <dbReference type="NCBI Taxonomy" id="3388067"/>
    <lineage>
        <taxon>Bacteria</taxon>
        <taxon>Bacillati</taxon>
        <taxon>Bacillota</taxon>
        <taxon>Bacilli</taxon>
        <taxon>Bacillales</taxon>
        <taxon>Paenibacillaceae</taxon>
        <taxon>Paenibacillus</taxon>
    </lineage>
</organism>
<protein>
    <recommendedName>
        <fullName evidence="5">Threonine synthase</fullName>
        <ecNumber evidence="5">4.2.3.1</ecNumber>
    </recommendedName>
</protein>
<dbReference type="EMBL" id="JAQAGZ010000002">
    <property type="protein sequence ID" value="MCZ8511449.1"/>
    <property type="molecule type" value="Genomic_DNA"/>
</dbReference>
<dbReference type="GO" id="GO:0004795">
    <property type="term" value="F:threonine synthase activity"/>
    <property type="evidence" value="ECO:0007669"/>
    <property type="project" value="UniProtKB-EC"/>
</dbReference>